<keyword evidence="8" id="KW-1003">Cell membrane</keyword>
<comment type="caution">
    <text evidence="21">The sequence shown here is derived from an EMBL/GenBank/DDBJ whole genome shotgun (WGS) entry which is preliminary data.</text>
</comment>
<reference evidence="21 22" key="1">
    <citation type="submission" date="2021-03" db="EMBL/GenBank/DDBJ databases">
        <title>Sequencing the genomes of 1000 actinobacteria strains.</title>
        <authorList>
            <person name="Klenk H.-P."/>
        </authorList>
    </citation>
    <scope>NUCLEOTIDE SEQUENCE [LARGE SCALE GENOMIC DNA]</scope>
    <source>
        <strain evidence="21 22">DSM 15454</strain>
    </source>
</reference>
<organism evidence="21 22">
    <name type="scientific">Paeniglutamicibacter psychrophenolicus</name>
    <dbReference type="NCBI Taxonomy" id="257454"/>
    <lineage>
        <taxon>Bacteria</taxon>
        <taxon>Bacillati</taxon>
        <taxon>Actinomycetota</taxon>
        <taxon>Actinomycetes</taxon>
        <taxon>Micrococcales</taxon>
        <taxon>Micrococcaceae</taxon>
        <taxon>Paeniglutamicibacter</taxon>
    </lineage>
</organism>
<evidence type="ECO:0000256" key="16">
    <source>
        <dbReference type="ARBA" id="ARBA00023209"/>
    </source>
</evidence>
<feature type="transmembrane region" description="Helical" evidence="20">
    <location>
        <begin position="123"/>
        <end position="140"/>
    </location>
</feature>
<gene>
    <name evidence="21" type="ORF">JOF46_003649</name>
</gene>
<keyword evidence="10 18" id="KW-0808">Transferase</keyword>
<evidence type="ECO:0000256" key="15">
    <source>
        <dbReference type="ARBA" id="ARBA00023136"/>
    </source>
</evidence>
<evidence type="ECO:0000256" key="7">
    <source>
        <dbReference type="ARBA" id="ARBA00019373"/>
    </source>
</evidence>
<dbReference type="Pfam" id="PF01148">
    <property type="entry name" value="CTP_transf_1"/>
    <property type="match status" value="1"/>
</dbReference>
<feature type="transmembrane region" description="Helical" evidence="20">
    <location>
        <begin position="48"/>
        <end position="66"/>
    </location>
</feature>
<evidence type="ECO:0000313" key="21">
    <source>
        <dbReference type="EMBL" id="MBP2375737.1"/>
    </source>
</evidence>
<accession>A0ABS4WHR2</accession>
<keyword evidence="16" id="KW-0594">Phospholipid biosynthesis</keyword>
<feature type="region of interest" description="Disordered" evidence="19">
    <location>
        <begin position="1"/>
        <end position="42"/>
    </location>
</feature>
<evidence type="ECO:0000256" key="9">
    <source>
        <dbReference type="ARBA" id="ARBA00022516"/>
    </source>
</evidence>
<keyword evidence="22" id="KW-1185">Reference proteome</keyword>
<evidence type="ECO:0000256" key="18">
    <source>
        <dbReference type="RuleBase" id="RU003938"/>
    </source>
</evidence>
<keyword evidence="9" id="KW-0444">Lipid biosynthesis</keyword>
<evidence type="ECO:0000256" key="8">
    <source>
        <dbReference type="ARBA" id="ARBA00022475"/>
    </source>
</evidence>
<evidence type="ECO:0000256" key="2">
    <source>
        <dbReference type="ARBA" id="ARBA00004651"/>
    </source>
</evidence>
<dbReference type="Proteomes" id="UP000766570">
    <property type="component" value="Unassembled WGS sequence"/>
</dbReference>
<comment type="subcellular location">
    <subcellularLocation>
        <location evidence="2">Cell membrane</location>
        <topology evidence="2">Multi-pass membrane protein</topology>
    </subcellularLocation>
</comment>
<feature type="transmembrane region" description="Helical" evidence="20">
    <location>
        <begin position="218"/>
        <end position="238"/>
    </location>
</feature>
<keyword evidence="12 18" id="KW-0548">Nucleotidyltransferase</keyword>
<dbReference type="PROSITE" id="PS01315">
    <property type="entry name" value="CDS"/>
    <property type="match status" value="1"/>
</dbReference>
<evidence type="ECO:0000313" key="22">
    <source>
        <dbReference type="Proteomes" id="UP000766570"/>
    </source>
</evidence>
<dbReference type="EC" id="2.7.7.41" evidence="6 18"/>
<evidence type="ECO:0000256" key="13">
    <source>
        <dbReference type="ARBA" id="ARBA00022989"/>
    </source>
</evidence>
<evidence type="ECO:0000256" key="20">
    <source>
        <dbReference type="SAM" id="Phobius"/>
    </source>
</evidence>
<dbReference type="RefSeq" id="WP_209909798.1">
    <property type="nucleotide sequence ID" value="NZ_BAAAMI010000016.1"/>
</dbReference>
<keyword evidence="14" id="KW-0443">Lipid metabolism</keyword>
<comment type="similarity">
    <text evidence="5 18">Belongs to the CDS family.</text>
</comment>
<evidence type="ECO:0000256" key="17">
    <source>
        <dbReference type="ARBA" id="ARBA00023264"/>
    </source>
</evidence>
<dbReference type="GO" id="GO:0004605">
    <property type="term" value="F:phosphatidate cytidylyltransferase activity"/>
    <property type="evidence" value="ECO:0007669"/>
    <property type="project" value="UniProtKB-EC"/>
</dbReference>
<comment type="pathway">
    <text evidence="4">Lipid metabolism.</text>
</comment>
<feature type="transmembrane region" description="Helical" evidence="20">
    <location>
        <begin position="244"/>
        <end position="262"/>
    </location>
</feature>
<evidence type="ECO:0000256" key="14">
    <source>
        <dbReference type="ARBA" id="ARBA00023098"/>
    </source>
</evidence>
<keyword evidence="17" id="KW-1208">Phospholipid metabolism</keyword>
<comment type="catalytic activity">
    <reaction evidence="1 18">
        <text>a 1,2-diacyl-sn-glycero-3-phosphate + CTP + H(+) = a CDP-1,2-diacyl-sn-glycerol + diphosphate</text>
        <dbReference type="Rhea" id="RHEA:16229"/>
        <dbReference type="ChEBI" id="CHEBI:15378"/>
        <dbReference type="ChEBI" id="CHEBI:33019"/>
        <dbReference type="ChEBI" id="CHEBI:37563"/>
        <dbReference type="ChEBI" id="CHEBI:58332"/>
        <dbReference type="ChEBI" id="CHEBI:58608"/>
        <dbReference type="EC" id="2.7.7.41"/>
    </reaction>
</comment>
<protein>
    <recommendedName>
        <fullName evidence="7 18">Phosphatidate cytidylyltransferase</fullName>
        <ecNumber evidence="6 18">2.7.7.41</ecNumber>
    </recommendedName>
</protein>
<evidence type="ECO:0000256" key="10">
    <source>
        <dbReference type="ARBA" id="ARBA00022679"/>
    </source>
</evidence>
<comment type="pathway">
    <text evidence="3 18">Phospholipid metabolism; CDP-diacylglycerol biosynthesis; CDP-diacylglycerol from sn-glycerol 3-phosphate: step 3/3.</text>
</comment>
<evidence type="ECO:0000256" key="4">
    <source>
        <dbReference type="ARBA" id="ARBA00005189"/>
    </source>
</evidence>
<evidence type="ECO:0000256" key="19">
    <source>
        <dbReference type="SAM" id="MobiDB-lite"/>
    </source>
</evidence>
<name>A0ABS4WHR2_9MICC</name>
<sequence length="311" mass="32298">MSNPTEPSEGAAGSLPEPSPENGGLEPKTRRSSKATTTKKASRAGRDLPAAIVVGLLLLAVVLTGLFWLPLAFVATVAVFGVVGCWEVSRALNGTGIDTPLVPLAVGGIAMPFSAYYGGLEALGMAFTASALLVFLWRIIEGPAKSVASITGSLFVLSWVPLMLSFAVLLLNEPRGHLLVTTMLLLVVSNDTFGYLVGVLFGKHPMAPRISPKKSWEGFAGSVAGATIVGVAAAVFLLDLPWWVGIPLAVATVAAATAGDLAESMVKRELGIKDMSNILPGHGGVMDRLDSVVFAIPVTYILTILLIPGAL</sequence>
<evidence type="ECO:0000256" key="3">
    <source>
        <dbReference type="ARBA" id="ARBA00005119"/>
    </source>
</evidence>
<keyword evidence="11 18" id="KW-0812">Transmembrane</keyword>
<keyword evidence="15 20" id="KW-0472">Membrane</keyword>
<evidence type="ECO:0000256" key="12">
    <source>
        <dbReference type="ARBA" id="ARBA00022695"/>
    </source>
</evidence>
<dbReference type="PANTHER" id="PTHR46382">
    <property type="entry name" value="PHOSPHATIDATE CYTIDYLYLTRANSFERASE"/>
    <property type="match status" value="1"/>
</dbReference>
<keyword evidence="13 20" id="KW-1133">Transmembrane helix</keyword>
<feature type="transmembrane region" description="Helical" evidence="20">
    <location>
        <begin position="292"/>
        <end position="310"/>
    </location>
</feature>
<evidence type="ECO:0000256" key="1">
    <source>
        <dbReference type="ARBA" id="ARBA00001698"/>
    </source>
</evidence>
<feature type="transmembrane region" description="Helical" evidence="20">
    <location>
        <begin position="177"/>
        <end position="197"/>
    </location>
</feature>
<dbReference type="EMBL" id="JAGIOE010000001">
    <property type="protein sequence ID" value="MBP2375737.1"/>
    <property type="molecule type" value="Genomic_DNA"/>
</dbReference>
<evidence type="ECO:0000256" key="11">
    <source>
        <dbReference type="ARBA" id="ARBA00022692"/>
    </source>
</evidence>
<evidence type="ECO:0000256" key="5">
    <source>
        <dbReference type="ARBA" id="ARBA00010185"/>
    </source>
</evidence>
<dbReference type="InterPro" id="IPR000374">
    <property type="entry name" value="PC_trans"/>
</dbReference>
<proteinExistence type="inferred from homology"/>
<dbReference type="PANTHER" id="PTHR46382:SF1">
    <property type="entry name" value="PHOSPHATIDATE CYTIDYLYLTRANSFERASE"/>
    <property type="match status" value="1"/>
</dbReference>
<feature type="transmembrane region" description="Helical" evidence="20">
    <location>
        <begin position="147"/>
        <end position="171"/>
    </location>
</feature>
<evidence type="ECO:0000256" key="6">
    <source>
        <dbReference type="ARBA" id="ARBA00012487"/>
    </source>
</evidence>